<dbReference type="Pfam" id="PF00646">
    <property type="entry name" value="F-box"/>
    <property type="match status" value="1"/>
</dbReference>
<dbReference type="PANTHER" id="PTHR31672:SF10">
    <property type="entry name" value="F-BOX DOMAIN-CONTAINING PROTEIN"/>
    <property type="match status" value="1"/>
</dbReference>
<reference evidence="2 3" key="1">
    <citation type="submission" date="2022-01" db="EMBL/GenBank/DDBJ databases">
        <authorList>
            <person name="Xiong W."/>
            <person name="Schranz E."/>
        </authorList>
    </citation>
    <scope>NUCLEOTIDE SEQUENCE [LARGE SCALE GENOMIC DNA]</scope>
</reference>
<evidence type="ECO:0000313" key="3">
    <source>
        <dbReference type="Proteomes" id="UP001157418"/>
    </source>
</evidence>
<accession>A0AAU9NSC1</accession>
<dbReference type="SMART" id="SM00256">
    <property type="entry name" value="FBOX"/>
    <property type="match status" value="1"/>
</dbReference>
<name>A0AAU9NSC1_9ASTR</name>
<dbReference type="Pfam" id="PF07734">
    <property type="entry name" value="FBA_1"/>
    <property type="match status" value="1"/>
</dbReference>
<dbReference type="NCBIfam" id="TIGR01640">
    <property type="entry name" value="F_box_assoc_1"/>
    <property type="match status" value="1"/>
</dbReference>
<evidence type="ECO:0000259" key="1">
    <source>
        <dbReference type="PROSITE" id="PS50181"/>
    </source>
</evidence>
<dbReference type="InterPro" id="IPR036047">
    <property type="entry name" value="F-box-like_dom_sf"/>
</dbReference>
<dbReference type="Proteomes" id="UP001157418">
    <property type="component" value="Unassembled WGS sequence"/>
</dbReference>
<dbReference type="Gene3D" id="1.20.1280.50">
    <property type="match status" value="1"/>
</dbReference>
<dbReference type="InterPro" id="IPR001810">
    <property type="entry name" value="F-box_dom"/>
</dbReference>
<comment type="caution">
    <text evidence="2">The sequence shown here is derived from an EMBL/GenBank/DDBJ whole genome shotgun (WGS) entry which is preliminary data.</text>
</comment>
<dbReference type="PANTHER" id="PTHR31672">
    <property type="entry name" value="BNACNNG10540D PROTEIN"/>
    <property type="match status" value="1"/>
</dbReference>
<dbReference type="InterPro" id="IPR006527">
    <property type="entry name" value="F-box-assoc_dom_typ1"/>
</dbReference>
<dbReference type="AlphaFoldDB" id="A0AAU9NSC1"/>
<sequence length="342" mass="39640">MSSQIPFHVQEEILKMLPVKSLIQFRSVCKAWRCLIESAYFIAAHTVRKDQCQQLLIKYVVGEEARYVSIVDDDTFPQQRFGPTLPLSVKLLKRPCLVGSCNGLLCLDGYYYAPERSHSNFEKRMVVLWNPSIRKSIAIAVPVTYHVHDQTTFGFGVCPVTNDPKIVMIPLLGPMDEKKSEISNPRGVMVYTLSSGEWRSPSSYVWRKSVRVRWYGVVVDRFMYWCGSHQMERDSWIQWRSNLIMSFDLTNDIFEVIDLPDSLARHPPVKLSISKIRDSLVVLEDSFFNNEKQHCGVWMMENGAQKSFTKLFTVIARHTLIWPLGFRKNGTPIMEMDKYVWL</sequence>
<organism evidence="2 3">
    <name type="scientific">Lactuca virosa</name>
    <dbReference type="NCBI Taxonomy" id="75947"/>
    <lineage>
        <taxon>Eukaryota</taxon>
        <taxon>Viridiplantae</taxon>
        <taxon>Streptophyta</taxon>
        <taxon>Embryophyta</taxon>
        <taxon>Tracheophyta</taxon>
        <taxon>Spermatophyta</taxon>
        <taxon>Magnoliopsida</taxon>
        <taxon>eudicotyledons</taxon>
        <taxon>Gunneridae</taxon>
        <taxon>Pentapetalae</taxon>
        <taxon>asterids</taxon>
        <taxon>campanulids</taxon>
        <taxon>Asterales</taxon>
        <taxon>Asteraceae</taxon>
        <taxon>Cichorioideae</taxon>
        <taxon>Cichorieae</taxon>
        <taxon>Lactucinae</taxon>
        <taxon>Lactuca</taxon>
    </lineage>
</organism>
<dbReference type="InterPro" id="IPR050796">
    <property type="entry name" value="SCF_F-box_component"/>
</dbReference>
<feature type="domain" description="F-box" evidence="1">
    <location>
        <begin position="1"/>
        <end position="44"/>
    </location>
</feature>
<dbReference type="InterPro" id="IPR017451">
    <property type="entry name" value="F-box-assoc_interact_dom"/>
</dbReference>
<protein>
    <recommendedName>
        <fullName evidence="1">F-box domain-containing protein</fullName>
    </recommendedName>
</protein>
<dbReference type="CDD" id="cd22157">
    <property type="entry name" value="F-box_AtFBW1-like"/>
    <property type="match status" value="1"/>
</dbReference>
<keyword evidence="3" id="KW-1185">Reference proteome</keyword>
<evidence type="ECO:0000313" key="2">
    <source>
        <dbReference type="EMBL" id="CAH1440574.1"/>
    </source>
</evidence>
<dbReference type="EMBL" id="CAKMRJ010005412">
    <property type="protein sequence ID" value="CAH1440574.1"/>
    <property type="molecule type" value="Genomic_DNA"/>
</dbReference>
<dbReference type="PROSITE" id="PS50181">
    <property type="entry name" value="FBOX"/>
    <property type="match status" value="1"/>
</dbReference>
<gene>
    <name evidence="2" type="ORF">LVIROSA_LOCUS26701</name>
</gene>
<proteinExistence type="predicted"/>
<dbReference type="SUPFAM" id="SSF81383">
    <property type="entry name" value="F-box domain"/>
    <property type="match status" value="1"/>
</dbReference>